<evidence type="ECO:0000313" key="2">
    <source>
        <dbReference type="Proteomes" id="UP001530400"/>
    </source>
</evidence>
<name>A0ABD3Q728_9STRA</name>
<organism evidence="1 2">
    <name type="scientific">Cyclotella atomus</name>
    <dbReference type="NCBI Taxonomy" id="382360"/>
    <lineage>
        <taxon>Eukaryota</taxon>
        <taxon>Sar</taxon>
        <taxon>Stramenopiles</taxon>
        <taxon>Ochrophyta</taxon>
        <taxon>Bacillariophyta</taxon>
        <taxon>Coscinodiscophyceae</taxon>
        <taxon>Thalassiosirophycidae</taxon>
        <taxon>Stephanodiscales</taxon>
        <taxon>Stephanodiscaceae</taxon>
        <taxon>Cyclotella</taxon>
    </lineage>
</organism>
<dbReference type="EMBL" id="JALLPJ020000306">
    <property type="protein sequence ID" value="KAL3795958.1"/>
    <property type="molecule type" value="Genomic_DNA"/>
</dbReference>
<proteinExistence type="predicted"/>
<evidence type="ECO:0000313" key="1">
    <source>
        <dbReference type="EMBL" id="KAL3795958.1"/>
    </source>
</evidence>
<gene>
    <name evidence="1" type="ORF">ACHAWO_001772</name>
</gene>
<accession>A0ABD3Q728</accession>
<dbReference type="Proteomes" id="UP001530400">
    <property type="component" value="Unassembled WGS sequence"/>
</dbReference>
<sequence length="165" mass="18949">MNQRPVQSVGDLHEDWSSQRKMKSQVAFSKYSTFYRYQCDSSYRSRMSYSTSEIKKFHSRAQREGLRINRLLACCPPNQAGTAIKLLVTNQILTEDELLGIETLIGEGAVERTKLKRCEHADLVLSTQMRMREKNEEDVGKLARIASSNSKRSFQKARLRALLAM</sequence>
<dbReference type="AlphaFoldDB" id="A0ABD3Q728"/>
<keyword evidence="2" id="KW-1185">Reference proteome</keyword>
<comment type="caution">
    <text evidence="1">The sequence shown here is derived from an EMBL/GenBank/DDBJ whole genome shotgun (WGS) entry which is preliminary data.</text>
</comment>
<reference evidence="1 2" key="1">
    <citation type="submission" date="2024-10" db="EMBL/GenBank/DDBJ databases">
        <title>Updated reference genomes for cyclostephanoid diatoms.</title>
        <authorList>
            <person name="Roberts W.R."/>
            <person name="Alverson A.J."/>
        </authorList>
    </citation>
    <scope>NUCLEOTIDE SEQUENCE [LARGE SCALE GENOMIC DNA]</scope>
    <source>
        <strain evidence="1 2">AJA010-31</strain>
    </source>
</reference>
<protein>
    <submittedName>
        <fullName evidence="1">Uncharacterized protein</fullName>
    </submittedName>
</protein>